<protein>
    <submittedName>
        <fullName evidence="4">Putative transcriptional regulatory protein pdtaR</fullName>
    </submittedName>
</protein>
<dbReference type="SUPFAM" id="SSF52172">
    <property type="entry name" value="CheY-like"/>
    <property type="match status" value="1"/>
</dbReference>
<keyword evidence="1 2" id="KW-0597">Phosphoprotein</keyword>
<sequence length="130" mass="14104">MGGSGILIVEDERIIALDLSNKVKRLGYTLLGVAHSGPDAVRMAEELAPDLVLMDIMLDGSFDGIEAARRIRLGRQVPVVFVSACNDQPTLERARAINCRRFVSKPVDPADLDAKIRESLAECALASTEK</sequence>
<gene>
    <name evidence="4" type="primary">pdtaR_1</name>
    <name evidence="4" type="ORF">NNJEOMEG_01370</name>
</gene>
<dbReference type="InterPro" id="IPR001789">
    <property type="entry name" value="Sig_transdc_resp-reg_receiver"/>
</dbReference>
<dbReference type="PROSITE" id="PS50110">
    <property type="entry name" value="RESPONSE_REGULATORY"/>
    <property type="match status" value="1"/>
</dbReference>
<proteinExistence type="predicted"/>
<feature type="domain" description="Response regulatory" evidence="3">
    <location>
        <begin position="5"/>
        <end position="120"/>
    </location>
</feature>
<dbReference type="RefSeq" id="WP_173082661.1">
    <property type="nucleotide sequence ID" value="NZ_BLTE01000005.1"/>
</dbReference>
<dbReference type="InterPro" id="IPR011006">
    <property type="entry name" value="CheY-like_superfamily"/>
</dbReference>
<dbReference type="PANTHER" id="PTHR44591:SF3">
    <property type="entry name" value="RESPONSE REGULATORY DOMAIN-CONTAINING PROTEIN"/>
    <property type="match status" value="1"/>
</dbReference>
<comment type="caution">
    <text evidence="4">The sequence shown here is derived from an EMBL/GenBank/DDBJ whole genome shotgun (WGS) entry which is preliminary data.</text>
</comment>
<dbReference type="PANTHER" id="PTHR44591">
    <property type="entry name" value="STRESS RESPONSE REGULATOR PROTEIN 1"/>
    <property type="match status" value="1"/>
</dbReference>
<evidence type="ECO:0000256" key="1">
    <source>
        <dbReference type="ARBA" id="ARBA00022553"/>
    </source>
</evidence>
<keyword evidence="5" id="KW-1185">Reference proteome</keyword>
<organism evidence="4 5">
    <name type="scientific">Fundidesulfovibrio magnetotacticus</name>
    <dbReference type="NCBI Taxonomy" id="2730080"/>
    <lineage>
        <taxon>Bacteria</taxon>
        <taxon>Pseudomonadati</taxon>
        <taxon>Thermodesulfobacteriota</taxon>
        <taxon>Desulfovibrionia</taxon>
        <taxon>Desulfovibrionales</taxon>
        <taxon>Desulfovibrionaceae</taxon>
        <taxon>Fundidesulfovibrio</taxon>
    </lineage>
</organism>
<evidence type="ECO:0000259" key="3">
    <source>
        <dbReference type="PROSITE" id="PS50110"/>
    </source>
</evidence>
<dbReference type="InterPro" id="IPR050595">
    <property type="entry name" value="Bact_response_regulator"/>
</dbReference>
<dbReference type="Pfam" id="PF00072">
    <property type="entry name" value="Response_reg"/>
    <property type="match status" value="1"/>
</dbReference>
<dbReference type="EMBL" id="BLTE01000005">
    <property type="protein sequence ID" value="GFK93536.1"/>
    <property type="molecule type" value="Genomic_DNA"/>
</dbReference>
<reference evidence="4 5" key="2">
    <citation type="submission" date="2020-05" db="EMBL/GenBank/DDBJ databases">
        <title>Draft genome sequence of Desulfovibrio sp. strainFSS-1.</title>
        <authorList>
            <person name="Shimoshige H."/>
            <person name="Kobayashi H."/>
            <person name="Maekawa T."/>
        </authorList>
    </citation>
    <scope>NUCLEOTIDE SEQUENCE [LARGE SCALE GENOMIC DNA]</scope>
    <source>
        <strain evidence="4 5">SIID29052-01</strain>
    </source>
</reference>
<reference evidence="4 5" key="1">
    <citation type="submission" date="2020-04" db="EMBL/GenBank/DDBJ databases">
        <authorList>
            <consortium name="Desulfovibrio sp. FSS-1 genome sequencing consortium"/>
            <person name="Shimoshige H."/>
            <person name="Kobayashi H."/>
            <person name="Maekawa T."/>
        </authorList>
    </citation>
    <scope>NUCLEOTIDE SEQUENCE [LARGE SCALE GENOMIC DNA]</scope>
    <source>
        <strain evidence="4 5">SIID29052-01</strain>
    </source>
</reference>
<evidence type="ECO:0000313" key="4">
    <source>
        <dbReference type="EMBL" id="GFK93536.1"/>
    </source>
</evidence>
<dbReference type="AlphaFoldDB" id="A0A6V8LUP5"/>
<dbReference type="Proteomes" id="UP000494245">
    <property type="component" value="Unassembled WGS sequence"/>
</dbReference>
<name>A0A6V8LUP5_9BACT</name>
<dbReference type="CDD" id="cd17534">
    <property type="entry name" value="REC_DC-like"/>
    <property type="match status" value="1"/>
</dbReference>
<dbReference type="Gene3D" id="3.40.50.2300">
    <property type="match status" value="1"/>
</dbReference>
<evidence type="ECO:0000256" key="2">
    <source>
        <dbReference type="PROSITE-ProRule" id="PRU00169"/>
    </source>
</evidence>
<accession>A0A6V8LUP5</accession>
<dbReference type="GO" id="GO:0000160">
    <property type="term" value="P:phosphorelay signal transduction system"/>
    <property type="evidence" value="ECO:0007669"/>
    <property type="project" value="InterPro"/>
</dbReference>
<dbReference type="SMART" id="SM00448">
    <property type="entry name" value="REC"/>
    <property type="match status" value="1"/>
</dbReference>
<evidence type="ECO:0000313" key="5">
    <source>
        <dbReference type="Proteomes" id="UP000494245"/>
    </source>
</evidence>
<feature type="modified residue" description="4-aspartylphosphate" evidence="2">
    <location>
        <position position="55"/>
    </location>
</feature>